<gene>
    <name evidence="1" type="ORF">N7335_01890</name>
</gene>
<name>A0AA42KQ42_STUST</name>
<dbReference type="AlphaFoldDB" id="A0AA42KQ42"/>
<accession>A0AA42KQ42</accession>
<protein>
    <submittedName>
        <fullName evidence="1">Uncharacterized protein</fullName>
    </submittedName>
</protein>
<dbReference type="RefSeq" id="WP_279647914.1">
    <property type="nucleotide sequence ID" value="NZ_JAODZE010000001.1"/>
</dbReference>
<reference evidence="1" key="1">
    <citation type="submission" date="2022-09" db="EMBL/GenBank/DDBJ databases">
        <title>Intensive care unit water sources are persistently colonized with multi-drug resistant bacteria and are the site of extensive horizontal gene transfer of antibiotic resistance genes.</title>
        <authorList>
            <person name="Diorio-Toth L."/>
        </authorList>
    </citation>
    <scope>NUCLEOTIDE SEQUENCE</scope>
    <source>
        <strain evidence="1">GD04147</strain>
    </source>
</reference>
<proteinExistence type="predicted"/>
<dbReference type="EMBL" id="JAODZE010000001">
    <property type="protein sequence ID" value="MDH0145137.1"/>
    <property type="molecule type" value="Genomic_DNA"/>
</dbReference>
<dbReference type="Proteomes" id="UP001158076">
    <property type="component" value="Unassembled WGS sequence"/>
</dbReference>
<organism evidence="1 2">
    <name type="scientific">Stutzerimonas stutzeri</name>
    <name type="common">Pseudomonas stutzeri</name>
    <dbReference type="NCBI Taxonomy" id="316"/>
    <lineage>
        <taxon>Bacteria</taxon>
        <taxon>Pseudomonadati</taxon>
        <taxon>Pseudomonadota</taxon>
        <taxon>Gammaproteobacteria</taxon>
        <taxon>Pseudomonadales</taxon>
        <taxon>Pseudomonadaceae</taxon>
        <taxon>Stutzerimonas</taxon>
    </lineage>
</organism>
<comment type="caution">
    <text evidence="1">The sequence shown here is derived from an EMBL/GenBank/DDBJ whole genome shotgun (WGS) entry which is preliminary data.</text>
</comment>
<sequence length="291" mass="31161">MSVYISSHTSGHAWLSYIAANLLPSNNWFAVKNAEFEKLFQIPAGGNIGLVTVGNELKLTAFEYFSPEIGIIKQSPFPGLPGLALPTGPVNAWTVINDRRICAVLRSNGVYYSFYAGLLKAFGSVRTYPFPAFVGGSSGGSAFPFMAGGYDLCPKVCVPDGTFQDVGGDQGLGLSSFATFDRSKLVSYVHPFDGKFKRIGRNLDGSVTLYRALVVSSKFDGSVRIPVSGEWVGIDDDRDRADDGQWLGYLDGIYACPVGMVPGSVFSVSGVDYLVVQNLGVAGELFALELS</sequence>
<evidence type="ECO:0000313" key="2">
    <source>
        <dbReference type="Proteomes" id="UP001158076"/>
    </source>
</evidence>
<evidence type="ECO:0000313" key="1">
    <source>
        <dbReference type="EMBL" id="MDH0145137.1"/>
    </source>
</evidence>